<evidence type="ECO:0000256" key="6">
    <source>
        <dbReference type="SAM" id="Phobius"/>
    </source>
</evidence>
<dbReference type="PANTHER" id="PTHR10414">
    <property type="entry name" value="ETHANOLAMINEPHOSPHOTRANSFERASE"/>
    <property type="match status" value="1"/>
</dbReference>
<comment type="subcellular location">
    <subcellularLocation>
        <location evidence="1">Membrane</location>
    </subcellularLocation>
</comment>
<dbReference type="FunFam" id="1.20.120.1760:FF:000016">
    <property type="entry name" value="ethanolaminephosphotransferase 1"/>
    <property type="match status" value="1"/>
</dbReference>
<keyword evidence="4 6" id="KW-0472">Membrane</keyword>
<dbReference type="Pfam" id="PF01066">
    <property type="entry name" value="CDP-OH_P_transf"/>
    <property type="match status" value="1"/>
</dbReference>
<evidence type="ECO:0000256" key="2">
    <source>
        <dbReference type="ARBA" id="ARBA00010441"/>
    </source>
</evidence>
<dbReference type="InterPro" id="IPR048254">
    <property type="entry name" value="CDP_ALCOHOL_P_TRANSF_CS"/>
</dbReference>
<dbReference type="OrthoDB" id="196717at2759"/>
<keyword evidence="7" id="KW-1185">Reference proteome</keyword>
<dbReference type="GeneID" id="116293606"/>
<evidence type="ECO:0000256" key="5">
    <source>
        <dbReference type="RuleBase" id="RU003750"/>
    </source>
</evidence>
<keyword evidence="6" id="KW-1133">Transmembrane helix</keyword>
<feature type="transmembrane region" description="Helical" evidence="6">
    <location>
        <begin position="61"/>
        <end position="80"/>
    </location>
</feature>
<feature type="transmembrane region" description="Helical" evidence="6">
    <location>
        <begin position="305"/>
        <end position="323"/>
    </location>
</feature>
<feature type="transmembrane region" description="Helical" evidence="6">
    <location>
        <begin position="202"/>
        <end position="219"/>
    </location>
</feature>
<dbReference type="PROSITE" id="PS00379">
    <property type="entry name" value="CDP_ALCOHOL_P_TRANSF"/>
    <property type="match status" value="1"/>
</dbReference>
<dbReference type="RefSeq" id="XP_031556916.1">
    <property type="nucleotide sequence ID" value="XM_031701056.1"/>
</dbReference>
<evidence type="ECO:0000256" key="1">
    <source>
        <dbReference type="ARBA" id="ARBA00004370"/>
    </source>
</evidence>
<feature type="transmembrane region" description="Helical" evidence="6">
    <location>
        <begin position="162"/>
        <end position="181"/>
    </location>
</feature>
<evidence type="ECO:0000256" key="3">
    <source>
        <dbReference type="ARBA" id="ARBA00022679"/>
    </source>
</evidence>
<organism evidence="7 8">
    <name type="scientific">Actinia tenebrosa</name>
    <name type="common">Australian red waratah sea anemone</name>
    <dbReference type="NCBI Taxonomy" id="6105"/>
    <lineage>
        <taxon>Eukaryota</taxon>
        <taxon>Metazoa</taxon>
        <taxon>Cnidaria</taxon>
        <taxon>Anthozoa</taxon>
        <taxon>Hexacorallia</taxon>
        <taxon>Actiniaria</taxon>
        <taxon>Actiniidae</taxon>
        <taxon>Actinia</taxon>
    </lineage>
</organism>
<dbReference type="PIRSF" id="PIRSF015665">
    <property type="entry name" value="CHOPT"/>
    <property type="match status" value="1"/>
</dbReference>
<reference evidence="8" key="1">
    <citation type="submission" date="2025-08" db="UniProtKB">
        <authorList>
            <consortium name="RefSeq"/>
        </authorList>
    </citation>
    <scope>IDENTIFICATION</scope>
</reference>
<dbReference type="PANTHER" id="PTHR10414:SF71">
    <property type="entry name" value="FI05338P"/>
    <property type="match status" value="1"/>
</dbReference>
<dbReference type="GO" id="GO:0005794">
    <property type="term" value="C:Golgi apparatus"/>
    <property type="evidence" value="ECO:0007669"/>
    <property type="project" value="TreeGrafter"/>
</dbReference>
<dbReference type="InterPro" id="IPR000462">
    <property type="entry name" value="CDP-OH_P_trans"/>
</dbReference>
<feature type="transmembrane region" description="Helical" evidence="6">
    <location>
        <begin position="239"/>
        <end position="261"/>
    </location>
</feature>
<evidence type="ECO:0000313" key="7">
    <source>
        <dbReference type="Proteomes" id="UP000515163"/>
    </source>
</evidence>
<name>A0A6P8HMH3_ACTTE</name>
<keyword evidence="3 5" id="KW-0808">Transferase</keyword>
<dbReference type="InterPro" id="IPR043130">
    <property type="entry name" value="CDP-OH_PTrfase_TM_dom"/>
</dbReference>
<proteinExistence type="inferred from homology"/>
<dbReference type="Proteomes" id="UP000515163">
    <property type="component" value="Unplaced"/>
</dbReference>
<dbReference type="InParanoid" id="A0A6P8HMH3"/>
<dbReference type="Gene3D" id="1.20.120.1760">
    <property type="match status" value="1"/>
</dbReference>
<accession>A0A6P8HMH3</accession>
<protein>
    <submittedName>
        <fullName evidence="8">Ethanolaminephosphotransferase 1-like</fullName>
    </submittedName>
</protein>
<feature type="transmembrane region" description="Helical" evidence="6">
    <location>
        <begin position="273"/>
        <end position="293"/>
    </location>
</feature>
<dbReference type="InterPro" id="IPR014472">
    <property type="entry name" value="CHOPT"/>
</dbReference>
<feature type="transmembrane region" description="Helical" evidence="6">
    <location>
        <begin position="357"/>
        <end position="379"/>
    </location>
</feature>
<dbReference type="KEGG" id="aten:116293606"/>
<keyword evidence="6" id="KW-0812">Transmembrane</keyword>
<gene>
    <name evidence="8" type="primary">LOC116293606</name>
</gene>
<dbReference type="GO" id="GO:0006646">
    <property type="term" value="P:phosphatidylethanolamine biosynthetic process"/>
    <property type="evidence" value="ECO:0007669"/>
    <property type="project" value="TreeGrafter"/>
</dbReference>
<dbReference type="FunCoup" id="A0A6P8HMH3">
    <property type="interactions" value="1000"/>
</dbReference>
<sequence>MISPSFLKPYLNWKYLNRDQLAGFDRYKYKSIDTSPVSNYITHPFWNFVVKFFPLWLAPNVLTFVGWLLVMSIFLINSYYDPHFKAGLGKHTGYYIPSLWWVLFAVAQFVSHTLDGIDGKQARRTSSSSPLGELFDHGLDSSAVWLITLGLFSVFGHGVGSITVWEFYLIDVVCLIGFYLAHWEKYNTGVLNLPWAYDASQLSITIVYLMTFALGVEFWKTQVNIYDLELQYSDAFRIIVYASCAFITFPMCAYSVYVAHVTNAGRGVSFMEGLAPFLPLVALFGMFTFWAVISPSDILYNQSRLFLTSLGIVYSNITCRLIVSTMCNQQCERFNHLLYPLAVVLLLVPFLHVGGEYIALGLYTLIVAVLHIHYGIGVVNELCDHLKIHCFSLKKL</sequence>
<dbReference type="AlphaFoldDB" id="A0A6P8HMH3"/>
<dbReference type="GO" id="GO:0004307">
    <property type="term" value="F:ethanolaminephosphotransferase activity"/>
    <property type="evidence" value="ECO:0007669"/>
    <property type="project" value="TreeGrafter"/>
</dbReference>
<dbReference type="GO" id="GO:0005789">
    <property type="term" value="C:endoplasmic reticulum membrane"/>
    <property type="evidence" value="ECO:0007669"/>
    <property type="project" value="TreeGrafter"/>
</dbReference>
<feature type="transmembrane region" description="Helical" evidence="6">
    <location>
        <begin position="335"/>
        <end position="351"/>
    </location>
</feature>
<evidence type="ECO:0000256" key="4">
    <source>
        <dbReference type="ARBA" id="ARBA00023136"/>
    </source>
</evidence>
<evidence type="ECO:0000313" key="8">
    <source>
        <dbReference type="RefSeq" id="XP_031556916.1"/>
    </source>
</evidence>
<comment type="similarity">
    <text evidence="2 5">Belongs to the CDP-alcohol phosphatidyltransferase class-I family.</text>
</comment>